<evidence type="ECO:0000256" key="6">
    <source>
        <dbReference type="ARBA" id="ARBA00023157"/>
    </source>
</evidence>
<evidence type="ECO:0000256" key="7">
    <source>
        <dbReference type="ARBA" id="ARBA00023180"/>
    </source>
</evidence>
<keyword evidence="4 8" id="KW-0274">FAD</keyword>
<evidence type="ECO:0000256" key="1">
    <source>
        <dbReference type="ARBA" id="ARBA00001974"/>
    </source>
</evidence>
<evidence type="ECO:0000256" key="5">
    <source>
        <dbReference type="ARBA" id="ARBA00023002"/>
    </source>
</evidence>
<dbReference type="InterPro" id="IPR017937">
    <property type="entry name" value="Thioredoxin_CS"/>
</dbReference>
<feature type="domain" description="Thioredoxin" evidence="10">
    <location>
        <begin position="35"/>
        <end position="193"/>
    </location>
</feature>
<dbReference type="InterPro" id="IPR039798">
    <property type="entry name" value="Sulfhydryl_oxidase"/>
</dbReference>
<dbReference type="AlphaFoldDB" id="A0A1Z5K7A4"/>
<keyword evidence="8" id="KW-0812">Transmembrane</keyword>
<evidence type="ECO:0000259" key="10">
    <source>
        <dbReference type="PROSITE" id="PS51352"/>
    </source>
</evidence>
<feature type="transmembrane region" description="Helical" evidence="8">
    <location>
        <begin position="477"/>
        <end position="499"/>
    </location>
</feature>
<sequence length="515" mass="59619">MFLLITFYSSVTVARFGGMSQQIKAEKISTPESGYLYLGTTDSYPIIDYDGNHEASGRPDFLYGPDTGPRVVEFYAPWCPHCKKMRPHYIAYAQRVTKLVNETAQGQEIKFYAISCVVHSMICKDYKIAGYPRIFAFLPGQQTPAIDLFPKMPHPFELMDKLGLYVDEDTKLRNNYVPESESLADRVVSLMIRGEMSHPRSKRDTFHDAVLSFNFSMRNLFTTHGPLPDDASKTLHQWLSFLRKAIPRQLVEIHRVIDSVLKDFDSAIKSEENMLAILDQFPKPLQSEWSKSCTKGQSEMGYTCGLWELFHIASIGIVEWNSNTREDRSKAVSAVDAGNVLRDFIAHFFGCDECRTNFLKAFDSCELDRCNRLRPTMITRDWNEFPLWLFEMHNAVNLRLMREQANEEKRTLTEEDERRTQWPTRLECPGCYNNTVASFIKEAVLQHLRIEYWPDDQITQEYRKRLGETLDGRQPHIIFSAIELFCGLLALALLLGYLLRKSLLRRRRNLNLKAN</sequence>
<dbReference type="PROSITE" id="PS51324">
    <property type="entry name" value="ERV_ALR"/>
    <property type="match status" value="1"/>
</dbReference>
<dbReference type="Gene3D" id="1.20.120.310">
    <property type="entry name" value="ERV/ALR sulfhydryl oxidase domain"/>
    <property type="match status" value="1"/>
</dbReference>
<dbReference type="Gene3D" id="3.40.30.10">
    <property type="entry name" value="Glutaredoxin"/>
    <property type="match status" value="1"/>
</dbReference>
<dbReference type="EC" id="1.8.3.2" evidence="8"/>
<keyword evidence="8" id="KW-1133">Transmembrane helix</keyword>
<dbReference type="PANTHER" id="PTHR22897:SF8">
    <property type="entry name" value="SULFHYDRYL OXIDASE"/>
    <property type="match status" value="1"/>
</dbReference>
<evidence type="ECO:0000259" key="9">
    <source>
        <dbReference type="PROSITE" id="PS51324"/>
    </source>
</evidence>
<dbReference type="GO" id="GO:0016971">
    <property type="term" value="F:flavin-dependent sulfhydryl oxidase activity"/>
    <property type="evidence" value="ECO:0007669"/>
    <property type="project" value="InterPro"/>
</dbReference>
<dbReference type="CDD" id="cd02961">
    <property type="entry name" value="PDI_a_family"/>
    <property type="match status" value="1"/>
</dbReference>
<dbReference type="Pfam" id="PF00085">
    <property type="entry name" value="Thioredoxin"/>
    <property type="match status" value="1"/>
</dbReference>
<keyword evidence="5 8" id="KW-0560">Oxidoreductase</keyword>
<keyword evidence="8" id="KW-0472">Membrane</keyword>
<dbReference type="InterPro" id="IPR017905">
    <property type="entry name" value="ERV/ALR_sulphydryl_oxidase"/>
</dbReference>
<name>A0A1Z5K7A4_FISSO</name>
<comment type="caution">
    <text evidence="11">The sequence shown here is derived from an EMBL/GenBank/DDBJ whole genome shotgun (WGS) entry which is preliminary data.</text>
</comment>
<feature type="domain" description="ERV/ALR sulfhydryl oxidase" evidence="9">
    <location>
        <begin position="295"/>
        <end position="416"/>
    </location>
</feature>
<dbReference type="InParanoid" id="A0A1Z5K7A4"/>
<evidence type="ECO:0000256" key="3">
    <source>
        <dbReference type="ARBA" id="ARBA00022729"/>
    </source>
</evidence>
<reference evidence="11 12" key="1">
    <citation type="journal article" date="2015" name="Plant Cell">
        <title>Oil accumulation by the oleaginous diatom Fistulifera solaris as revealed by the genome and transcriptome.</title>
        <authorList>
            <person name="Tanaka T."/>
            <person name="Maeda Y."/>
            <person name="Veluchamy A."/>
            <person name="Tanaka M."/>
            <person name="Abida H."/>
            <person name="Marechal E."/>
            <person name="Bowler C."/>
            <person name="Muto M."/>
            <person name="Sunaga Y."/>
            <person name="Tanaka M."/>
            <person name="Yoshino T."/>
            <person name="Taniguchi T."/>
            <person name="Fukuda Y."/>
            <person name="Nemoto M."/>
            <person name="Matsumoto M."/>
            <person name="Wong P.S."/>
            <person name="Aburatani S."/>
            <person name="Fujibuchi W."/>
        </authorList>
    </citation>
    <scope>NUCLEOTIDE SEQUENCE [LARGE SCALE GENOMIC DNA]</scope>
    <source>
        <strain evidence="11 12">JPCC DA0580</strain>
    </source>
</reference>
<dbReference type="Proteomes" id="UP000198406">
    <property type="component" value="Unassembled WGS sequence"/>
</dbReference>
<dbReference type="EMBL" id="BDSP01000178">
    <property type="protein sequence ID" value="GAX22150.1"/>
    <property type="molecule type" value="Genomic_DNA"/>
</dbReference>
<dbReference type="InterPro" id="IPR013766">
    <property type="entry name" value="Thioredoxin_domain"/>
</dbReference>
<proteinExistence type="predicted"/>
<keyword evidence="7" id="KW-0325">Glycoprotein</keyword>
<dbReference type="GO" id="GO:0005615">
    <property type="term" value="C:extracellular space"/>
    <property type="evidence" value="ECO:0007669"/>
    <property type="project" value="TreeGrafter"/>
</dbReference>
<evidence type="ECO:0000313" key="11">
    <source>
        <dbReference type="EMBL" id="GAX22150.1"/>
    </source>
</evidence>
<accession>A0A1Z5K7A4</accession>
<evidence type="ECO:0000256" key="8">
    <source>
        <dbReference type="RuleBase" id="RU371123"/>
    </source>
</evidence>
<dbReference type="OrthoDB" id="59470at2759"/>
<dbReference type="SUPFAM" id="SSF52833">
    <property type="entry name" value="Thioredoxin-like"/>
    <property type="match status" value="1"/>
</dbReference>
<dbReference type="GO" id="GO:0000139">
    <property type="term" value="C:Golgi membrane"/>
    <property type="evidence" value="ECO:0007669"/>
    <property type="project" value="TreeGrafter"/>
</dbReference>
<evidence type="ECO:0000256" key="4">
    <source>
        <dbReference type="ARBA" id="ARBA00022827"/>
    </source>
</evidence>
<dbReference type="Pfam" id="PF04777">
    <property type="entry name" value="Evr1_Alr"/>
    <property type="match status" value="1"/>
</dbReference>
<dbReference type="SUPFAM" id="SSF69000">
    <property type="entry name" value="FAD-dependent thiol oxidase"/>
    <property type="match status" value="1"/>
</dbReference>
<keyword evidence="3" id="KW-0732">Signal</keyword>
<dbReference type="GO" id="GO:0003756">
    <property type="term" value="F:protein disulfide isomerase activity"/>
    <property type="evidence" value="ECO:0007669"/>
    <property type="project" value="TreeGrafter"/>
</dbReference>
<dbReference type="PROSITE" id="PS00194">
    <property type="entry name" value="THIOREDOXIN_1"/>
    <property type="match status" value="1"/>
</dbReference>
<gene>
    <name evidence="11" type="ORF">FisN_39Lh017</name>
</gene>
<keyword evidence="6" id="KW-1015">Disulfide bond</keyword>
<dbReference type="GO" id="GO:0006457">
    <property type="term" value="P:protein folding"/>
    <property type="evidence" value="ECO:0007669"/>
    <property type="project" value="TreeGrafter"/>
</dbReference>
<keyword evidence="2 8" id="KW-0285">Flavoprotein</keyword>
<dbReference type="PROSITE" id="PS51352">
    <property type="entry name" value="THIOREDOXIN_2"/>
    <property type="match status" value="1"/>
</dbReference>
<dbReference type="InterPro" id="IPR036774">
    <property type="entry name" value="ERV/ALR_sulphydryl_oxid_sf"/>
</dbReference>
<comment type="cofactor">
    <cofactor evidence="1 8">
        <name>FAD</name>
        <dbReference type="ChEBI" id="CHEBI:57692"/>
    </cofactor>
</comment>
<dbReference type="InterPro" id="IPR036249">
    <property type="entry name" value="Thioredoxin-like_sf"/>
</dbReference>
<organism evidence="11 12">
    <name type="scientific">Fistulifera solaris</name>
    <name type="common">Oleaginous diatom</name>
    <dbReference type="NCBI Taxonomy" id="1519565"/>
    <lineage>
        <taxon>Eukaryota</taxon>
        <taxon>Sar</taxon>
        <taxon>Stramenopiles</taxon>
        <taxon>Ochrophyta</taxon>
        <taxon>Bacillariophyta</taxon>
        <taxon>Bacillariophyceae</taxon>
        <taxon>Bacillariophycidae</taxon>
        <taxon>Naviculales</taxon>
        <taxon>Naviculaceae</taxon>
        <taxon>Fistulifera</taxon>
    </lineage>
</organism>
<protein>
    <recommendedName>
        <fullName evidence="8">Sulfhydryl oxidase</fullName>
        <ecNumber evidence="8">1.8.3.2</ecNumber>
    </recommendedName>
</protein>
<comment type="catalytic activity">
    <reaction evidence="8">
        <text>2 R'C(R)SH + O2 = R'C(R)S-S(R)CR' + H2O2</text>
        <dbReference type="Rhea" id="RHEA:17357"/>
        <dbReference type="ChEBI" id="CHEBI:15379"/>
        <dbReference type="ChEBI" id="CHEBI:16240"/>
        <dbReference type="ChEBI" id="CHEBI:16520"/>
        <dbReference type="ChEBI" id="CHEBI:17412"/>
        <dbReference type="EC" id="1.8.3.2"/>
    </reaction>
</comment>
<evidence type="ECO:0000313" key="12">
    <source>
        <dbReference type="Proteomes" id="UP000198406"/>
    </source>
</evidence>
<evidence type="ECO:0000256" key="2">
    <source>
        <dbReference type="ARBA" id="ARBA00022630"/>
    </source>
</evidence>
<dbReference type="PANTHER" id="PTHR22897">
    <property type="entry name" value="QUIESCIN Q6-RELATED SULFHYDRYL OXIDASE"/>
    <property type="match status" value="1"/>
</dbReference>
<keyword evidence="12" id="KW-1185">Reference proteome</keyword>